<dbReference type="STRING" id="29343.CCDG5_0747"/>
<dbReference type="Pfam" id="PF07796">
    <property type="entry name" value="DUF1638"/>
    <property type="match status" value="1"/>
</dbReference>
<dbReference type="AlphaFoldDB" id="A0A078KJT4"/>
<dbReference type="HOGENOM" id="CLU_098957_0_0_9"/>
<evidence type="ECO:0000313" key="2">
    <source>
        <dbReference type="EMBL" id="CDZ23876.1"/>
    </source>
</evidence>
<reference evidence="3" key="1">
    <citation type="submission" date="2014-07" db="EMBL/GenBank/DDBJ databases">
        <authorList>
            <person name="Wibberg D."/>
        </authorList>
    </citation>
    <scope>NUCLEOTIDE SEQUENCE [LARGE SCALE GENOMIC DNA]</scope>
    <source>
        <strain evidence="3">DG5</strain>
    </source>
</reference>
<dbReference type="EMBL" id="LM995447">
    <property type="protein sequence ID" value="CDZ23876.1"/>
    <property type="molecule type" value="Genomic_DNA"/>
</dbReference>
<name>A0A078KJT4_9FIRM</name>
<feature type="domain" description="DUF1638" evidence="1">
    <location>
        <begin position="30"/>
        <end position="215"/>
    </location>
</feature>
<evidence type="ECO:0000313" key="3">
    <source>
        <dbReference type="Proteomes" id="UP000032431"/>
    </source>
</evidence>
<dbReference type="KEGG" id="ccel:CCDG5_0747"/>
<proteinExistence type="predicted"/>
<accession>A0A078KJT4</accession>
<evidence type="ECO:0000259" key="1">
    <source>
        <dbReference type="Pfam" id="PF07796"/>
    </source>
</evidence>
<protein>
    <recommendedName>
        <fullName evidence="1">DUF1638 domain-containing protein</fullName>
    </recommendedName>
</protein>
<dbReference type="Proteomes" id="UP000032431">
    <property type="component" value="Chromosome I"/>
</dbReference>
<organism evidence="2 3">
    <name type="scientific">[Clostridium] cellulosi</name>
    <dbReference type="NCBI Taxonomy" id="29343"/>
    <lineage>
        <taxon>Bacteria</taxon>
        <taxon>Bacillati</taxon>
        <taxon>Bacillota</taxon>
        <taxon>Clostridia</taxon>
        <taxon>Eubacteriales</taxon>
        <taxon>Oscillospiraceae</taxon>
        <taxon>Oscillospiraceae incertae sedis</taxon>
    </lineage>
</organism>
<gene>
    <name evidence="2" type="ORF">CCDG5_0747</name>
</gene>
<dbReference type="PATRIC" id="fig|29343.3.peg.782"/>
<keyword evidence="3" id="KW-1185">Reference proteome</keyword>
<sequence>MRLKLIACKVICREISGLIAKSENYIDVTFIRQGYHNEPAKLNEIIKREIDRIDKRIDTHSCNAQGMDFDAILLGFGLCSNGLVGISSERYQIVVPRAHDCVTLLLGSAKEYRRIFDECSGGVYWYSPGWIENCPMPCEKTSQMKYEMYKEKYGVDNAQFLIHSEELNLRNYKRAAYIDTGFKRDEYAQFTKEAADYFGWEYKEYRGDLSLLSDLINGNWDNDRFLIVPKGTHIAQSYDEKIIRAEKGATIN</sequence>
<dbReference type="InterPro" id="IPR012437">
    <property type="entry name" value="DUF1638"/>
</dbReference>